<protein>
    <recommendedName>
        <fullName evidence="4">Copper(I)-binding protein</fullName>
    </recommendedName>
</protein>
<reference evidence="2 3" key="1">
    <citation type="submission" date="2016-10" db="EMBL/GenBank/DDBJ databases">
        <authorList>
            <person name="de Groot N.N."/>
        </authorList>
    </citation>
    <scope>NUCLEOTIDE SEQUENCE [LARGE SCALE GENOMIC DNA]</scope>
    <source>
        <strain evidence="2 3">DSM 19706</strain>
    </source>
</reference>
<dbReference type="InterPro" id="IPR007410">
    <property type="entry name" value="LpqE-like"/>
</dbReference>
<dbReference type="SUPFAM" id="SSF110087">
    <property type="entry name" value="DR1885-like metal-binding protein"/>
    <property type="match status" value="1"/>
</dbReference>
<dbReference type="EMBL" id="FOHK01000014">
    <property type="protein sequence ID" value="SET78932.1"/>
    <property type="molecule type" value="Genomic_DNA"/>
</dbReference>
<keyword evidence="1" id="KW-0732">Signal</keyword>
<dbReference type="InterPro" id="IPR058248">
    <property type="entry name" value="Lxx211020-like"/>
</dbReference>
<name>A0A1I0H5C4_THASX</name>
<feature type="signal peptide" evidence="1">
    <location>
        <begin position="1"/>
        <end position="22"/>
    </location>
</feature>
<dbReference type="AlphaFoldDB" id="A0A1I0H5C4"/>
<dbReference type="STRING" id="349064.SAMN05660429_02698"/>
<dbReference type="PANTHER" id="PTHR36302">
    <property type="entry name" value="BLR7088 PROTEIN"/>
    <property type="match status" value="1"/>
</dbReference>
<evidence type="ECO:0008006" key="4">
    <source>
        <dbReference type="Google" id="ProtNLM"/>
    </source>
</evidence>
<evidence type="ECO:0000256" key="1">
    <source>
        <dbReference type="SAM" id="SignalP"/>
    </source>
</evidence>
<gene>
    <name evidence="2" type="ORF">SAMN05660429_02698</name>
</gene>
<evidence type="ECO:0000313" key="3">
    <source>
        <dbReference type="Proteomes" id="UP000199308"/>
    </source>
</evidence>
<keyword evidence="3" id="KW-1185">Reference proteome</keyword>
<proteinExistence type="predicted"/>
<dbReference type="Pfam" id="PF04314">
    <property type="entry name" value="PCuAC"/>
    <property type="match status" value="1"/>
</dbReference>
<dbReference type="RefSeq" id="WP_177168927.1">
    <property type="nucleotide sequence ID" value="NZ_AP027363.1"/>
</dbReference>
<sequence>MKKILFTLITVTTTLFSGFLMADESEDQGQVSVKNPYVRESIPGTQITSAYMQITNTTDKDYQLVGATANISPRIEIHEHYQENDVMKMRQVLALPLPANGEITMKQGGFHLMIFDIVKPVKQGQKILLTLHFTDHDDITIEVPVQGIKKQHKSGHHHH</sequence>
<feature type="chain" id="PRO_5011474999" description="Copper(I)-binding protein" evidence="1">
    <location>
        <begin position="23"/>
        <end position="159"/>
    </location>
</feature>
<dbReference type="PANTHER" id="PTHR36302:SF1">
    <property type="entry name" value="COPPER CHAPERONE PCU(A)C"/>
    <property type="match status" value="1"/>
</dbReference>
<accession>A0A1I0H5C4</accession>
<dbReference type="InterPro" id="IPR036182">
    <property type="entry name" value="PCuAC_sf"/>
</dbReference>
<organism evidence="2 3">
    <name type="scientific">Thalassotalea agarivorans</name>
    <name type="common">Thalassomonas agarivorans</name>
    <dbReference type="NCBI Taxonomy" id="349064"/>
    <lineage>
        <taxon>Bacteria</taxon>
        <taxon>Pseudomonadati</taxon>
        <taxon>Pseudomonadota</taxon>
        <taxon>Gammaproteobacteria</taxon>
        <taxon>Alteromonadales</taxon>
        <taxon>Colwelliaceae</taxon>
        <taxon>Thalassotalea</taxon>
    </lineage>
</organism>
<dbReference type="Gene3D" id="2.60.40.1890">
    <property type="entry name" value="PCu(A)C copper chaperone"/>
    <property type="match status" value="1"/>
</dbReference>
<dbReference type="Proteomes" id="UP000199308">
    <property type="component" value="Unassembled WGS sequence"/>
</dbReference>
<evidence type="ECO:0000313" key="2">
    <source>
        <dbReference type="EMBL" id="SET78932.1"/>
    </source>
</evidence>